<name>A0A6H5GG87_9HEMI</name>
<dbReference type="Gene3D" id="1.10.390.10">
    <property type="entry name" value="Neutral Protease Domain 2"/>
    <property type="match status" value="1"/>
</dbReference>
<dbReference type="InterPro" id="IPR037813">
    <property type="entry name" value="TAF2"/>
</dbReference>
<dbReference type="GO" id="GO:0005669">
    <property type="term" value="C:transcription factor TFIID complex"/>
    <property type="evidence" value="ECO:0007669"/>
    <property type="project" value="InterPro"/>
</dbReference>
<dbReference type="EMBL" id="CADCXU010011276">
    <property type="protein sequence ID" value="CAB0001675.1"/>
    <property type="molecule type" value="Genomic_DNA"/>
</dbReference>
<dbReference type="SUPFAM" id="SSF55486">
    <property type="entry name" value="Metalloproteases ('zincins'), catalytic domain"/>
    <property type="match status" value="1"/>
</dbReference>
<dbReference type="GO" id="GO:0006367">
    <property type="term" value="P:transcription initiation at RNA polymerase II promoter"/>
    <property type="evidence" value="ECO:0007669"/>
    <property type="project" value="TreeGrafter"/>
</dbReference>
<sequence>MAQAVAEQFFGCFISMQHWSDAWLPKGIASYLCGLYSKKCFGKNAYREWIHKVGTCFVSAQLELIVGVDCSRNVILSLGARRSRQVRGRIRRNNTGPQSTACVFTGSVAIRSCPRIGVLLSFEKPLYDFTLVHGNHEEEGAIGHPNVGAPYWLRAPPSGKLSWLMTT</sequence>
<dbReference type="AlphaFoldDB" id="A0A6H5GG87"/>
<gene>
    <name evidence="1" type="ORF">NTEN_LOCUS7462</name>
</gene>
<evidence type="ECO:0000313" key="2">
    <source>
        <dbReference type="Proteomes" id="UP000479000"/>
    </source>
</evidence>
<accession>A0A6H5GG87</accession>
<reference evidence="1 2" key="1">
    <citation type="submission" date="2020-02" db="EMBL/GenBank/DDBJ databases">
        <authorList>
            <person name="Ferguson B K."/>
        </authorList>
    </citation>
    <scope>NUCLEOTIDE SEQUENCE [LARGE SCALE GENOMIC DNA]</scope>
</reference>
<organism evidence="1 2">
    <name type="scientific">Nesidiocoris tenuis</name>
    <dbReference type="NCBI Taxonomy" id="355587"/>
    <lineage>
        <taxon>Eukaryota</taxon>
        <taxon>Metazoa</taxon>
        <taxon>Ecdysozoa</taxon>
        <taxon>Arthropoda</taxon>
        <taxon>Hexapoda</taxon>
        <taxon>Insecta</taxon>
        <taxon>Pterygota</taxon>
        <taxon>Neoptera</taxon>
        <taxon>Paraneoptera</taxon>
        <taxon>Hemiptera</taxon>
        <taxon>Heteroptera</taxon>
        <taxon>Panheteroptera</taxon>
        <taxon>Cimicomorpha</taxon>
        <taxon>Miridae</taxon>
        <taxon>Dicyphina</taxon>
        <taxon>Nesidiocoris</taxon>
    </lineage>
</organism>
<protein>
    <recommendedName>
        <fullName evidence="3">Peptidase M1 membrane alanine aminopeptidase domain-containing protein</fullName>
    </recommendedName>
</protein>
<proteinExistence type="predicted"/>
<dbReference type="GO" id="GO:0000976">
    <property type="term" value="F:transcription cis-regulatory region binding"/>
    <property type="evidence" value="ECO:0007669"/>
    <property type="project" value="TreeGrafter"/>
</dbReference>
<dbReference type="InterPro" id="IPR027268">
    <property type="entry name" value="Peptidase_M4/M1_CTD_sf"/>
</dbReference>
<dbReference type="OrthoDB" id="308861at2759"/>
<keyword evidence="2" id="KW-1185">Reference proteome</keyword>
<dbReference type="Proteomes" id="UP000479000">
    <property type="component" value="Unassembled WGS sequence"/>
</dbReference>
<dbReference type="PANTHER" id="PTHR15137:SF9">
    <property type="entry name" value="TRANSCRIPTION INITIATION FACTOR TFIID SUBUNIT 2"/>
    <property type="match status" value="1"/>
</dbReference>
<evidence type="ECO:0008006" key="3">
    <source>
        <dbReference type="Google" id="ProtNLM"/>
    </source>
</evidence>
<evidence type="ECO:0000313" key="1">
    <source>
        <dbReference type="EMBL" id="CAB0001675.1"/>
    </source>
</evidence>
<dbReference type="GO" id="GO:0016251">
    <property type="term" value="F:RNA polymerase II general transcription initiation factor activity"/>
    <property type="evidence" value="ECO:0007669"/>
    <property type="project" value="TreeGrafter"/>
</dbReference>
<dbReference type="GO" id="GO:0003682">
    <property type="term" value="F:chromatin binding"/>
    <property type="evidence" value="ECO:0007669"/>
    <property type="project" value="TreeGrafter"/>
</dbReference>
<dbReference type="PANTHER" id="PTHR15137">
    <property type="entry name" value="TRANSCRIPTION INITIATION FACTOR TFIID"/>
    <property type="match status" value="1"/>
</dbReference>